<feature type="domain" description="PHD-type" evidence="5">
    <location>
        <begin position="297"/>
        <end position="340"/>
    </location>
</feature>
<evidence type="ECO:0000259" key="5">
    <source>
        <dbReference type="PROSITE" id="PS50016"/>
    </source>
</evidence>
<name>A0AAN8G0J0_PATCE</name>
<accession>A0AAN8G0J0</accession>
<comment type="caution">
    <text evidence="6">The sequence shown here is derived from an EMBL/GenBank/DDBJ whole genome shotgun (WGS) entry which is preliminary data.</text>
</comment>
<dbReference type="InterPro" id="IPR011011">
    <property type="entry name" value="Znf_FYVE_PHD"/>
</dbReference>
<keyword evidence="2 4" id="KW-0863">Zinc-finger</keyword>
<keyword evidence="3" id="KW-0862">Zinc</keyword>
<dbReference type="PROSITE" id="PS01359">
    <property type="entry name" value="ZF_PHD_1"/>
    <property type="match status" value="1"/>
</dbReference>
<dbReference type="SUPFAM" id="SSF57903">
    <property type="entry name" value="FYVE/PHD zinc finger"/>
    <property type="match status" value="1"/>
</dbReference>
<dbReference type="Gene3D" id="3.30.40.10">
    <property type="entry name" value="Zinc/RING finger domain, C3HC4 (zinc finger)"/>
    <property type="match status" value="1"/>
</dbReference>
<keyword evidence="7" id="KW-1185">Reference proteome</keyword>
<dbReference type="InterPro" id="IPR019787">
    <property type="entry name" value="Znf_PHD-finger"/>
</dbReference>
<keyword evidence="1" id="KW-0479">Metal-binding</keyword>
<evidence type="ECO:0000256" key="4">
    <source>
        <dbReference type="PROSITE-ProRule" id="PRU00146"/>
    </source>
</evidence>
<evidence type="ECO:0000313" key="6">
    <source>
        <dbReference type="EMBL" id="KAK6167997.1"/>
    </source>
</evidence>
<organism evidence="6 7">
    <name type="scientific">Patella caerulea</name>
    <name type="common">Rayed Mediterranean limpet</name>
    <dbReference type="NCBI Taxonomy" id="87958"/>
    <lineage>
        <taxon>Eukaryota</taxon>
        <taxon>Metazoa</taxon>
        <taxon>Spiralia</taxon>
        <taxon>Lophotrochozoa</taxon>
        <taxon>Mollusca</taxon>
        <taxon>Gastropoda</taxon>
        <taxon>Patellogastropoda</taxon>
        <taxon>Patelloidea</taxon>
        <taxon>Patellidae</taxon>
        <taxon>Patella</taxon>
    </lineage>
</organism>
<evidence type="ECO:0000256" key="3">
    <source>
        <dbReference type="ARBA" id="ARBA00022833"/>
    </source>
</evidence>
<gene>
    <name evidence="6" type="ORF">SNE40_021909</name>
</gene>
<dbReference type="EMBL" id="JAZGQO010000018">
    <property type="protein sequence ID" value="KAK6167997.1"/>
    <property type="molecule type" value="Genomic_DNA"/>
</dbReference>
<dbReference type="PROSITE" id="PS50016">
    <property type="entry name" value="ZF_PHD_2"/>
    <property type="match status" value="1"/>
</dbReference>
<evidence type="ECO:0000256" key="1">
    <source>
        <dbReference type="ARBA" id="ARBA00022723"/>
    </source>
</evidence>
<dbReference type="InterPro" id="IPR019786">
    <property type="entry name" value="Zinc_finger_PHD-type_CS"/>
</dbReference>
<dbReference type="Proteomes" id="UP001347796">
    <property type="component" value="Unassembled WGS sequence"/>
</dbReference>
<evidence type="ECO:0000313" key="7">
    <source>
        <dbReference type="Proteomes" id="UP001347796"/>
    </source>
</evidence>
<reference evidence="6 7" key="1">
    <citation type="submission" date="2024-01" db="EMBL/GenBank/DDBJ databases">
        <title>The genome of the rayed Mediterranean limpet Patella caerulea (Linnaeus, 1758).</title>
        <authorList>
            <person name="Anh-Thu Weber A."/>
            <person name="Halstead-Nussloch G."/>
        </authorList>
    </citation>
    <scope>NUCLEOTIDE SEQUENCE [LARGE SCALE GENOMIC DNA]</scope>
    <source>
        <strain evidence="6">AATW-2023a</strain>
        <tissue evidence="6">Whole specimen</tissue>
    </source>
</reference>
<dbReference type="AlphaFoldDB" id="A0AAN8G0J0"/>
<proteinExistence type="predicted"/>
<protein>
    <recommendedName>
        <fullName evidence="5">PHD-type domain-containing protein</fullName>
    </recommendedName>
</protein>
<sequence length="340" mass="37896">MVPDSGVCDVLDVEQLPPNCQIIPVVLPKVTTSMTFTVDATTGTCSKPLPSPRPQTPSIDLIEPSRSSSLSFPSILQEVDMNRNMEATTRTCSKPLPSPRPQTPSIDLIEPIRSSSLSFPSILQEVDMNRNTDGGNPSPTIQLVPSSFKSVNAPLPVSTSILKEVDVKKNGFPMDISMVKMPPKQKKRGRPKGAGTTVIGLPLKKTKKSSKAFRMKSETEKSAIMMSWFIDDKIAETCLRSDVLVQPNHVKVPERIPMKCLDENIAINTIRKYFSFDAWKMVEEAMKTMQTKGTWLCKRCCGCLDAFESIGCDACLEWYHMKCLAMKSRPKQKFWICRDC</sequence>
<dbReference type="InterPro" id="IPR013083">
    <property type="entry name" value="Znf_RING/FYVE/PHD"/>
</dbReference>
<evidence type="ECO:0000256" key="2">
    <source>
        <dbReference type="ARBA" id="ARBA00022771"/>
    </source>
</evidence>
<dbReference type="GO" id="GO:0008270">
    <property type="term" value="F:zinc ion binding"/>
    <property type="evidence" value="ECO:0007669"/>
    <property type="project" value="UniProtKB-KW"/>
</dbReference>